<dbReference type="EMBL" id="CP018099">
    <property type="protein sequence ID" value="APF18049.1"/>
    <property type="molecule type" value="Genomic_DNA"/>
</dbReference>
<accession>A0A1J1C6X6</accession>
<sequence>MFDSGYCEFCYHFSSPAAAGGEQSIFVEGIGLFIAMRQAFKK</sequence>
<evidence type="ECO:0000313" key="2">
    <source>
        <dbReference type="Proteomes" id="UP000183868"/>
    </source>
</evidence>
<dbReference type="AlphaFoldDB" id="A0A1J1C6X6"/>
<organism evidence="1 2">
    <name type="scientific">Caldithrix abyssi DSM 13497</name>
    <dbReference type="NCBI Taxonomy" id="880073"/>
    <lineage>
        <taxon>Bacteria</taxon>
        <taxon>Pseudomonadati</taxon>
        <taxon>Calditrichota</taxon>
        <taxon>Calditrichia</taxon>
        <taxon>Calditrichales</taxon>
        <taxon>Calditrichaceae</taxon>
        <taxon>Caldithrix</taxon>
    </lineage>
</organism>
<reference evidence="1 2" key="1">
    <citation type="submission" date="2016-11" db="EMBL/GenBank/DDBJ databases">
        <title>Genomic analysis of Caldithrix abyssi and proposal of a novel bacterial phylum Caldithrichaeota.</title>
        <authorList>
            <person name="Kublanov I."/>
            <person name="Sigalova O."/>
            <person name="Gavrilov S."/>
            <person name="Lebedinsky A."/>
            <person name="Ivanova N."/>
            <person name="Daum C."/>
            <person name="Reddy T."/>
            <person name="Klenk H.P."/>
            <person name="Goker M."/>
            <person name="Reva O."/>
            <person name="Miroshnichenko M."/>
            <person name="Kyprides N."/>
            <person name="Woyke T."/>
            <person name="Gelfand M."/>
        </authorList>
    </citation>
    <scope>NUCLEOTIDE SEQUENCE [LARGE SCALE GENOMIC DNA]</scope>
    <source>
        <strain evidence="1 2">LF13</strain>
    </source>
</reference>
<proteinExistence type="predicted"/>
<evidence type="ECO:0000313" key="1">
    <source>
        <dbReference type="EMBL" id="APF18049.1"/>
    </source>
</evidence>
<protein>
    <submittedName>
        <fullName evidence="1">Uncharacterized protein</fullName>
    </submittedName>
</protein>
<dbReference type="KEGG" id="caby:Cabys_1300"/>
<gene>
    <name evidence="1" type="ORF">Cabys_1300</name>
</gene>
<dbReference type="Proteomes" id="UP000183868">
    <property type="component" value="Chromosome"/>
</dbReference>
<name>A0A1J1C6X6_CALAY</name>